<reference evidence="1" key="1">
    <citation type="submission" date="2021-08" db="EMBL/GenBank/DDBJ databases">
        <title>Global Aspergillus fumigatus from environmental and clinical sources.</title>
        <authorList>
            <person name="Barber A."/>
            <person name="Sae-Ong T."/>
        </authorList>
    </citation>
    <scope>NUCLEOTIDE SEQUENCE</scope>
    <source>
        <strain evidence="1">NRZ-2016-071</strain>
    </source>
</reference>
<dbReference type="AlphaFoldDB" id="A0A9P8SP11"/>
<protein>
    <submittedName>
        <fullName evidence="1">Uncharacterized protein</fullName>
    </submittedName>
</protein>
<sequence>MQLAYRRTWDLPSVGQQADEATVALSDYRLYPPSPFPDAELAGSHSLLWTRNLTRRQHHPRLPAQPQRKK</sequence>
<dbReference type="EMBL" id="JAIBSC010000525">
    <property type="protein sequence ID" value="KAH1890547.1"/>
    <property type="molecule type" value="Genomic_DNA"/>
</dbReference>
<proteinExistence type="predicted"/>
<feature type="non-terminal residue" evidence="1">
    <location>
        <position position="70"/>
    </location>
</feature>
<dbReference type="Proteomes" id="UP000813423">
    <property type="component" value="Unassembled WGS sequence"/>
</dbReference>
<organism evidence="1 2">
    <name type="scientific">Aspergillus fumigatus</name>
    <name type="common">Neosartorya fumigata</name>
    <dbReference type="NCBI Taxonomy" id="746128"/>
    <lineage>
        <taxon>Eukaryota</taxon>
        <taxon>Fungi</taxon>
        <taxon>Dikarya</taxon>
        <taxon>Ascomycota</taxon>
        <taxon>Pezizomycotina</taxon>
        <taxon>Eurotiomycetes</taxon>
        <taxon>Eurotiomycetidae</taxon>
        <taxon>Eurotiales</taxon>
        <taxon>Aspergillaceae</taxon>
        <taxon>Aspergillus</taxon>
        <taxon>Aspergillus subgen. Fumigati</taxon>
    </lineage>
</organism>
<evidence type="ECO:0000313" key="1">
    <source>
        <dbReference type="EMBL" id="KAH1890547.1"/>
    </source>
</evidence>
<evidence type="ECO:0000313" key="2">
    <source>
        <dbReference type="Proteomes" id="UP000813423"/>
    </source>
</evidence>
<accession>A0A9P8SP11</accession>
<gene>
    <name evidence="1" type="ORF">KXV57_006977</name>
</gene>
<name>A0A9P8SP11_ASPFM</name>
<comment type="caution">
    <text evidence="1">The sequence shown here is derived from an EMBL/GenBank/DDBJ whole genome shotgun (WGS) entry which is preliminary data.</text>
</comment>